<dbReference type="PANTHER" id="PTHR30404">
    <property type="entry name" value="N-ACETYLMURAMOYL-L-ALANINE AMIDASE"/>
    <property type="match status" value="1"/>
</dbReference>
<dbReference type="SMART" id="SM00646">
    <property type="entry name" value="Ami_3"/>
    <property type="match status" value="1"/>
</dbReference>
<organism evidence="3 4">
    <name type="scientific">Acetomicrobium mobile (strain ATCC BAA-54 / DSM 13181 / JCM 12221 / NGA)</name>
    <name type="common">Anaerobaculum mobile</name>
    <dbReference type="NCBI Taxonomy" id="891968"/>
    <lineage>
        <taxon>Bacteria</taxon>
        <taxon>Thermotogati</taxon>
        <taxon>Synergistota</taxon>
        <taxon>Synergistia</taxon>
        <taxon>Synergistales</taxon>
        <taxon>Acetomicrobiaceae</taxon>
        <taxon>Acetomicrobium</taxon>
    </lineage>
</organism>
<dbReference type="PANTHER" id="PTHR30404:SF0">
    <property type="entry name" value="N-ACETYLMURAMOYL-L-ALANINE AMIDASE AMIC"/>
    <property type="match status" value="1"/>
</dbReference>
<name>I4BYF1_ACEMN</name>
<dbReference type="GO" id="GO:0009253">
    <property type="term" value="P:peptidoglycan catabolic process"/>
    <property type="evidence" value="ECO:0007669"/>
    <property type="project" value="InterPro"/>
</dbReference>
<gene>
    <name evidence="3" type="ordered locus">Anamo_1716</name>
</gene>
<sequence length="539" mass="59237" precursor="true">MLQRQGYRNIKRLFLFAILLLVVLGANDSGYANEKWILWHGVENLGGVTVLNEDGHNLVPIDHVATMLKLEVDSDAKHFLVKKGNNSLEFVPNAAVVKKNGQDIVPLPFIPIYRDGHWWMEANTTLKILKPIVNDGKTLRWAGKADAAEDRPSISVNGMTVQGKAGAIADKGSAKNVASKIVGIRWGKWEDRIRLVIDLSYNIAPSVDKKPSELVLKFDGVVVEDQVKNMKQNASFPTVSVSQKDGAAIINIKHQAQKIAYFSLSSPPRYVVDFFGNDNVVNNDVIAKKDNNNGLLVPSNSQGGSHVAAPRSTKPHLVVIDPGHGGKDPGARANGVVEKDINLKMGQILANILESRGIKTRMTRSQDMYLRLDERTKLANDWDGDLFVSLHCNALPAGRSAKGVEIYIMALPSDEDAMRLALIENRELGEGTENVDSIADKRTKLLLKILGDMEQNVKIEQSMSFAEVLYKAGSNRGLNMRRVAQAPFFVLRGAAMPAVLVEMGFLTDKAEASLLANPTYQKKLAESLADGIESYLRNM</sequence>
<dbReference type="InterPro" id="IPR002508">
    <property type="entry name" value="MurNAc-LAA_cat"/>
</dbReference>
<evidence type="ECO:0000256" key="1">
    <source>
        <dbReference type="ARBA" id="ARBA00022801"/>
    </source>
</evidence>
<proteinExistence type="predicted"/>
<dbReference type="KEGG" id="amo:Anamo_1716"/>
<dbReference type="AlphaFoldDB" id="I4BYF1"/>
<dbReference type="SUPFAM" id="SSF53187">
    <property type="entry name" value="Zn-dependent exopeptidases"/>
    <property type="match status" value="1"/>
</dbReference>
<evidence type="ECO:0000259" key="2">
    <source>
        <dbReference type="SMART" id="SM00646"/>
    </source>
</evidence>
<dbReference type="CDD" id="cd02696">
    <property type="entry name" value="MurNAc-LAA"/>
    <property type="match status" value="1"/>
</dbReference>
<protein>
    <submittedName>
        <fullName evidence="3">N-acetylmuramoyl-L-alanine amidase</fullName>
    </submittedName>
</protein>
<keyword evidence="4" id="KW-1185">Reference proteome</keyword>
<dbReference type="FunFam" id="3.40.630.40:FF:000005">
    <property type="entry name" value="N-acetylmuramoyl-L-alanine amidase (AmiA)"/>
    <property type="match status" value="1"/>
</dbReference>
<dbReference type="Pfam" id="PF01520">
    <property type="entry name" value="Amidase_3"/>
    <property type="match status" value="1"/>
</dbReference>
<dbReference type="STRING" id="891968.Anamo_1716"/>
<keyword evidence="1" id="KW-0378">Hydrolase</keyword>
<dbReference type="Proteomes" id="UP000006061">
    <property type="component" value="Chromosome"/>
</dbReference>
<dbReference type="Gene3D" id="3.40.630.40">
    <property type="entry name" value="Zn-dependent exopeptidases"/>
    <property type="match status" value="1"/>
</dbReference>
<accession>I4BYF1</accession>
<reference evidence="4" key="1">
    <citation type="journal article" date="2013" name="Stand. Genomic Sci.">
        <title>Complete genome sequence of the moderate thermophile Anaerobaculum mobile type strain (NGA(T)).</title>
        <authorList>
            <person name="Mavromatis K."/>
            <person name="Stackebrandt E."/>
            <person name="Held B."/>
            <person name="Lapidus A."/>
            <person name="Nolan M."/>
            <person name="Lucas S."/>
            <person name="Hammon N."/>
            <person name="Deshpande S."/>
            <person name="Cheng J.F."/>
            <person name="Tapia R."/>
            <person name="Goodwin L.A."/>
            <person name="Pitluck S."/>
            <person name="Liolios K."/>
            <person name="Pagani I."/>
            <person name="Ivanova N."/>
            <person name="Mikhailova N."/>
            <person name="Huntemann M."/>
            <person name="Pati A."/>
            <person name="Chen A."/>
            <person name="Palaniappan K."/>
            <person name="Land M."/>
            <person name="Rohde M."/>
            <person name="Spring S."/>
            <person name="Goker M."/>
            <person name="Woyke T."/>
            <person name="Detter J.C."/>
            <person name="Bristow J."/>
            <person name="Eisen J.A."/>
            <person name="Markowitz V."/>
            <person name="Hugenholtz P."/>
            <person name="Klenk H.P."/>
            <person name="Kyrpides N.C."/>
        </authorList>
    </citation>
    <scope>NUCLEOTIDE SEQUENCE</scope>
    <source>
        <strain evidence="4">ATCC BAA-54 / DSM 13181 / NGA</strain>
    </source>
</reference>
<dbReference type="GO" id="GO:0030288">
    <property type="term" value="C:outer membrane-bounded periplasmic space"/>
    <property type="evidence" value="ECO:0007669"/>
    <property type="project" value="TreeGrafter"/>
</dbReference>
<feature type="domain" description="MurNAc-LAA" evidence="2">
    <location>
        <begin position="376"/>
        <end position="533"/>
    </location>
</feature>
<dbReference type="GO" id="GO:0008745">
    <property type="term" value="F:N-acetylmuramoyl-L-alanine amidase activity"/>
    <property type="evidence" value="ECO:0007669"/>
    <property type="project" value="InterPro"/>
</dbReference>
<dbReference type="EMBL" id="CP003198">
    <property type="protein sequence ID" value="AFM22308.1"/>
    <property type="molecule type" value="Genomic_DNA"/>
</dbReference>
<dbReference type="PATRIC" id="fig|891968.3.peg.1708"/>
<dbReference type="InterPro" id="IPR050695">
    <property type="entry name" value="N-acetylmuramoyl_amidase_3"/>
</dbReference>
<dbReference type="HOGENOM" id="CLU_504952_0_0_0"/>
<dbReference type="eggNOG" id="COG0860">
    <property type="taxonomic scope" value="Bacteria"/>
</dbReference>
<evidence type="ECO:0000313" key="4">
    <source>
        <dbReference type="Proteomes" id="UP000006061"/>
    </source>
</evidence>
<evidence type="ECO:0000313" key="3">
    <source>
        <dbReference type="EMBL" id="AFM22308.1"/>
    </source>
</evidence>